<accession>A0A4V6A0R9</accession>
<proteinExistence type="predicted"/>
<keyword evidence="3" id="KW-1185">Reference proteome</keyword>
<reference evidence="2 3" key="2">
    <citation type="journal article" date="2019" name="G3 (Bethesda)">
        <title>Hybrid Assembly of the Genome of the Entomopathogenic Nematode Steinernema carpocapsae Identifies the X-Chromosome.</title>
        <authorList>
            <person name="Serra L."/>
            <person name="Macchietto M."/>
            <person name="Macias-Munoz A."/>
            <person name="McGill C.J."/>
            <person name="Rodriguez I.M."/>
            <person name="Rodriguez B."/>
            <person name="Murad R."/>
            <person name="Mortazavi A."/>
        </authorList>
    </citation>
    <scope>NUCLEOTIDE SEQUENCE [LARGE SCALE GENOMIC DNA]</scope>
    <source>
        <strain evidence="2 3">ALL</strain>
    </source>
</reference>
<gene>
    <name evidence="2" type="ORF">L596_020016</name>
</gene>
<sequence>MSLLTSLLFSLIGSICAEAPYKCLCSGDVIQVNMDYCKGSACYIAINHEIKNNVSYYQWADNDTRNEHQKAPRCMDHYWSVYEGFVCMCKEDYCNTVVFLNRMKTAPSTDFSLFSVSLWIVFYRT</sequence>
<feature type="chain" id="PRO_5020795320" description="Protein sleepless" evidence="1">
    <location>
        <begin position="18"/>
        <end position="125"/>
    </location>
</feature>
<dbReference type="EMBL" id="AZBU02000006">
    <property type="protein sequence ID" value="TKR72595.1"/>
    <property type="molecule type" value="Genomic_DNA"/>
</dbReference>
<dbReference type="Proteomes" id="UP000298663">
    <property type="component" value="Unassembled WGS sequence"/>
</dbReference>
<comment type="caution">
    <text evidence="2">The sequence shown here is derived from an EMBL/GenBank/DDBJ whole genome shotgun (WGS) entry which is preliminary data.</text>
</comment>
<evidence type="ECO:0000313" key="3">
    <source>
        <dbReference type="Proteomes" id="UP000298663"/>
    </source>
</evidence>
<evidence type="ECO:0008006" key="4">
    <source>
        <dbReference type="Google" id="ProtNLM"/>
    </source>
</evidence>
<evidence type="ECO:0000313" key="2">
    <source>
        <dbReference type="EMBL" id="TKR72595.1"/>
    </source>
</evidence>
<keyword evidence="1" id="KW-0732">Signal</keyword>
<organism evidence="2 3">
    <name type="scientific">Steinernema carpocapsae</name>
    <name type="common">Entomopathogenic nematode</name>
    <dbReference type="NCBI Taxonomy" id="34508"/>
    <lineage>
        <taxon>Eukaryota</taxon>
        <taxon>Metazoa</taxon>
        <taxon>Ecdysozoa</taxon>
        <taxon>Nematoda</taxon>
        <taxon>Chromadorea</taxon>
        <taxon>Rhabditida</taxon>
        <taxon>Tylenchina</taxon>
        <taxon>Panagrolaimomorpha</taxon>
        <taxon>Strongyloidoidea</taxon>
        <taxon>Steinernematidae</taxon>
        <taxon>Steinernema</taxon>
    </lineage>
</organism>
<feature type="signal peptide" evidence="1">
    <location>
        <begin position="1"/>
        <end position="17"/>
    </location>
</feature>
<dbReference type="AlphaFoldDB" id="A0A4V6A0R9"/>
<evidence type="ECO:0000256" key="1">
    <source>
        <dbReference type="SAM" id="SignalP"/>
    </source>
</evidence>
<reference evidence="2 3" key="1">
    <citation type="journal article" date="2015" name="Genome Biol.">
        <title>Comparative genomics of Steinernema reveals deeply conserved gene regulatory networks.</title>
        <authorList>
            <person name="Dillman A.R."/>
            <person name="Macchietto M."/>
            <person name="Porter C.F."/>
            <person name="Rogers A."/>
            <person name="Williams B."/>
            <person name="Antoshechkin I."/>
            <person name="Lee M.M."/>
            <person name="Goodwin Z."/>
            <person name="Lu X."/>
            <person name="Lewis E.E."/>
            <person name="Goodrich-Blair H."/>
            <person name="Stock S.P."/>
            <person name="Adams B.J."/>
            <person name="Sternberg P.W."/>
            <person name="Mortazavi A."/>
        </authorList>
    </citation>
    <scope>NUCLEOTIDE SEQUENCE [LARGE SCALE GENOMIC DNA]</scope>
    <source>
        <strain evidence="2 3">ALL</strain>
    </source>
</reference>
<name>A0A4V6A0R9_STECR</name>
<protein>
    <recommendedName>
        <fullName evidence="4">Protein sleepless</fullName>
    </recommendedName>
</protein>